<dbReference type="InParanoid" id="A0A2T3AXE8"/>
<dbReference type="Proteomes" id="UP000241818">
    <property type="component" value="Unassembled WGS sequence"/>
</dbReference>
<dbReference type="AlphaFoldDB" id="A0A2T3AXE8"/>
<gene>
    <name evidence="2" type="ORF">M430DRAFT_44117</name>
</gene>
<dbReference type="EMBL" id="KZ679014">
    <property type="protein sequence ID" value="PSS13338.1"/>
    <property type="molecule type" value="Genomic_DNA"/>
</dbReference>
<evidence type="ECO:0000313" key="3">
    <source>
        <dbReference type="Proteomes" id="UP000241818"/>
    </source>
</evidence>
<organism evidence="2 3">
    <name type="scientific">Amorphotheca resinae ATCC 22711</name>
    <dbReference type="NCBI Taxonomy" id="857342"/>
    <lineage>
        <taxon>Eukaryota</taxon>
        <taxon>Fungi</taxon>
        <taxon>Dikarya</taxon>
        <taxon>Ascomycota</taxon>
        <taxon>Pezizomycotina</taxon>
        <taxon>Leotiomycetes</taxon>
        <taxon>Helotiales</taxon>
        <taxon>Amorphothecaceae</taxon>
        <taxon>Amorphotheca</taxon>
    </lineage>
</organism>
<feature type="region of interest" description="Disordered" evidence="1">
    <location>
        <begin position="131"/>
        <end position="151"/>
    </location>
</feature>
<proteinExistence type="predicted"/>
<sequence length="237" mass="26372">MSPDFPPTCYLSTVQFPQPAASRAFLEYYNYFHALKMATFAFKPCTYVPTAPRSKNVTSRRKPASKPISIFDKHQSEFDDLGIRMNDMVTDENDDDCELPFIEQLLYTTLQKESFAAEDQPLNKAIFEVRDRTTSERGGSLDDNGSAPGGDPIVLLAMTTQVPLKLKSTTHGLRAESAAADKEGLLDSLETDIDSATLAPPNSNVWHDIDDLLEAAERLRHSEPKLSTSNPLRQMKA</sequence>
<protein>
    <submittedName>
        <fullName evidence="2">Uncharacterized protein</fullName>
    </submittedName>
</protein>
<accession>A0A2T3AXE8</accession>
<dbReference type="GeneID" id="36575750"/>
<dbReference type="RefSeq" id="XP_024719329.1">
    <property type="nucleotide sequence ID" value="XM_024867669.1"/>
</dbReference>
<evidence type="ECO:0000313" key="2">
    <source>
        <dbReference type="EMBL" id="PSS13338.1"/>
    </source>
</evidence>
<dbReference type="OrthoDB" id="5380548at2759"/>
<reference evidence="2 3" key="1">
    <citation type="journal article" date="2018" name="New Phytol.">
        <title>Comparative genomics and transcriptomics depict ericoid mycorrhizal fungi as versatile saprotrophs and plant mutualists.</title>
        <authorList>
            <person name="Martino E."/>
            <person name="Morin E."/>
            <person name="Grelet G.A."/>
            <person name="Kuo A."/>
            <person name="Kohler A."/>
            <person name="Daghino S."/>
            <person name="Barry K.W."/>
            <person name="Cichocki N."/>
            <person name="Clum A."/>
            <person name="Dockter R.B."/>
            <person name="Hainaut M."/>
            <person name="Kuo R.C."/>
            <person name="LaButti K."/>
            <person name="Lindahl B.D."/>
            <person name="Lindquist E.A."/>
            <person name="Lipzen A."/>
            <person name="Khouja H.R."/>
            <person name="Magnuson J."/>
            <person name="Murat C."/>
            <person name="Ohm R.A."/>
            <person name="Singer S.W."/>
            <person name="Spatafora J.W."/>
            <person name="Wang M."/>
            <person name="Veneault-Fourrey C."/>
            <person name="Henrissat B."/>
            <person name="Grigoriev I.V."/>
            <person name="Martin F.M."/>
            <person name="Perotto S."/>
        </authorList>
    </citation>
    <scope>NUCLEOTIDE SEQUENCE [LARGE SCALE GENOMIC DNA]</scope>
    <source>
        <strain evidence="2 3">ATCC 22711</strain>
    </source>
</reference>
<keyword evidence="3" id="KW-1185">Reference proteome</keyword>
<evidence type="ECO:0000256" key="1">
    <source>
        <dbReference type="SAM" id="MobiDB-lite"/>
    </source>
</evidence>
<name>A0A2T3AXE8_AMORE</name>